<keyword evidence="2" id="KW-1185">Reference proteome</keyword>
<dbReference type="SUPFAM" id="SSF52540">
    <property type="entry name" value="P-loop containing nucleoside triphosphate hydrolases"/>
    <property type="match status" value="1"/>
</dbReference>
<dbReference type="RefSeq" id="WP_425307357.1">
    <property type="nucleotide sequence ID" value="NZ_CP154795.1"/>
</dbReference>
<protein>
    <submittedName>
        <fullName evidence="1">AAA family ATPase</fullName>
    </submittedName>
</protein>
<dbReference type="Proteomes" id="UP001442841">
    <property type="component" value="Chromosome"/>
</dbReference>
<evidence type="ECO:0000313" key="2">
    <source>
        <dbReference type="Proteomes" id="UP001442841"/>
    </source>
</evidence>
<gene>
    <name evidence="1" type="ORF">AADG42_00895</name>
</gene>
<dbReference type="InterPro" id="IPR027417">
    <property type="entry name" value="P-loop_NTPase"/>
</dbReference>
<dbReference type="Gene3D" id="3.40.50.300">
    <property type="entry name" value="P-loop containing nucleotide triphosphate hydrolases"/>
    <property type="match status" value="1"/>
</dbReference>
<evidence type="ECO:0000313" key="1">
    <source>
        <dbReference type="EMBL" id="XAN05923.1"/>
    </source>
</evidence>
<organism evidence="1 2">
    <name type="scientific">Ammonicoccus fulvus</name>
    <dbReference type="NCBI Taxonomy" id="3138240"/>
    <lineage>
        <taxon>Bacteria</taxon>
        <taxon>Bacillati</taxon>
        <taxon>Actinomycetota</taxon>
        <taxon>Actinomycetes</taxon>
        <taxon>Propionibacteriales</taxon>
        <taxon>Propionibacteriaceae</taxon>
        <taxon>Ammonicoccus</taxon>
    </lineage>
</organism>
<dbReference type="Pfam" id="PF13671">
    <property type="entry name" value="AAA_33"/>
    <property type="match status" value="1"/>
</dbReference>
<accession>A0ABZ3FIT2</accession>
<name>A0ABZ3FIT2_9ACTN</name>
<sequence>MIIWLNGAFGVGKTQTAHELGRRVAGAYVSDPEVLGFALHRMLPGPARGDFQDLPEWREGVRRALRRAAEADRAPLIVPMTLVRDEYFDEIIGGLRADGVDVRHYALVASPATLRRRLQRRSAYVLGKLIGRDETWGIQQIERCVRALEQERYATHVDTENRSIAEVAEHIAADLGLPLVRPRLGPIAAPLTRLGVAVRHIRT</sequence>
<reference evidence="1 2" key="1">
    <citation type="submission" date="2024-04" db="EMBL/GenBank/DDBJ databases">
        <title>Isolation of an actinomycete strain from pig manure.</title>
        <authorList>
            <person name="Gong T."/>
            <person name="Yu Z."/>
            <person name="An M."/>
            <person name="Wei C."/>
            <person name="Yang W."/>
            <person name="Liu L."/>
        </authorList>
    </citation>
    <scope>NUCLEOTIDE SEQUENCE [LARGE SCALE GENOMIC DNA]</scope>
    <source>
        <strain evidence="1 2">ZF39</strain>
    </source>
</reference>
<dbReference type="EMBL" id="CP154795">
    <property type="protein sequence ID" value="XAN05923.1"/>
    <property type="molecule type" value="Genomic_DNA"/>
</dbReference>
<proteinExistence type="predicted"/>